<gene>
    <name evidence="2" type="ORF">HUJ06_031336</name>
</gene>
<proteinExistence type="predicted"/>
<evidence type="ECO:0000256" key="1">
    <source>
        <dbReference type="SAM" id="Phobius"/>
    </source>
</evidence>
<accession>A0A822YKJ4</accession>
<keyword evidence="1" id="KW-1133">Transmembrane helix</keyword>
<feature type="transmembrane region" description="Helical" evidence="1">
    <location>
        <begin position="12"/>
        <end position="37"/>
    </location>
</feature>
<keyword evidence="1" id="KW-0812">Transmembrane</keyword>
<keyword evidence="1" id="KW-0472">Membrane</keyword>
<evidence type="ECO:0000313" key="3">
    <source>
        <dbReference type="Proteomes" id="UP000607653"/>
    </source>
</evidence>
<name>A0A822YKJ4_NELNU</name>
<dbReference type="EMBL" id="DUZY01000002">
    <property type="protein sequence ID" value="DAD29868.1"/>
    <property type="molecule type" value="Genomic_DNA"/>
</dbReference>
<evidence type="ECO:0000313" key="2">
    <source>
        <dbReference type="EMBL" id="DAD29868.1"/>
    </source>
</evidence>
<dbReference type="AlphaFoldDB" id="A0A822YKJ4"/>
<reference evidence="2 3" key="1">
    <citation type="journal article" date="2020" name="Mol. Biol. Evol.">
        <title>Distinct Expression and Methylation Patterns for Genes with Different Fates following a Single Whole-Genome Duplication in Flowering Plants.</title>
        <authorList>
            <person name="Shi T."/>
            <person name="Rahmani R.S."/>
            <person name="Gugger P.F."/>
            <person name="Wang M."/>
            <person name="Li H."/>
            <person name="Zhang Y."/>
            <person name="Li Z."/>
            <person name="Wang Q."/>
            <person name="Van de Peer Y."/>
            <person name="Marchal K."/>
            <person name="Chen J."/>
        </authorList>
    </citation>
    <scope>NUCLEOTIDE SEQUENCE [LARGE SCALE GENOMIC DNA]</scope>
    <source>
        <tissue evidence="2">Leaf</tissue>
    </source>
</reference>
<keyword evidence="3" id="KW-1185">Reference proteome</keyword>
<protein>
    <submittedName>
        <fullName evidence="2">Uncharacterized protein</fullName>
    </submittedName>
</protein>
<organism evidence="2 3">
    <name type="scientific">Nelumbo nucifera</name>
    <name type="common">Sacred lotus</name>
    <dbReference type="NCBI Taxonomy" id="4432"/>
    <lineage>
        <taxon>Eukaryota</taxon>
        <taxon>Viridiplantae</taxon>
        <taxon>Streptophyta</taxon>
        <taxon>Embryophyta</taxon>
        <taxon>Tracheophyta</taxon>
        <taxon>Spermatophyta</taxon>
        <taxon>Magnoliopsida</taxon>
        <taxon>Proteales</taxon>
        <taxon>Nelumbonaceae</taxon>
        <taxon>Nelumbo</taxon>
    </lineage>
</organism>
<comment type="caution">
    <text evidence="2">The sequence shown here is derived from an EMBL/GenBank/DDBJ whole genome shotgun (WGS) entry which is preliminary data.</text>
</comment>
<dbReference type="Proteomes" id="UP000607653">
    <property type="component" value="Unassembled WGS sequence"/>
</dbReference>
<sequence>MVWCFPSTTTKLAMTIACFTAAASLFAAGVRLSFLSIAPQQARIKSRNDFIKDCLMNKHGQ</sequence>